<dbReference type="AlphaFoldDB" id="A0A2K8TA20"/>
<keyword evidence="2" id="KW-1185">Reference proteome</keyword>
<geneLocation type="plasmid" evidence="2">
    <name>pnfsy08</name>
</geneLocation>
<proteinExistence type="predicted"/>
<evidence type="ECO:0000313" key="1">
    <source>
        <dbReference type="EMBL" id="AUB44547.1"/>
    </source>
</evidence>
<dbReference type="Proteomes" id="UP000232003">
    <property type="component" value="Plasmid pNFSY08"/>
</dbReference>
<reference evidence="1 2" key="1">
    <citation type="submission" date="2017-11" db="EMBL/GenBank/DDBJ databases">
        <title>Complete genome of a free-living desiccation-tolerant cyanobacterium and its photosynthetic adaptation to extreme terrestrial habitat.</title>
        <authorList>
            <person name="Shang J."/>
        </authorList>
    </citation>
    <scope>NUCLEOTIDE SEQUENCE [LARGE SCALE GENOMIC DNA]</scope>
    <source>
        <strain evidence="1 2">CCNUN1</strain>
        <plasmid evidence="2">pnfsy08</plasmid>
    </source>
</reference>
<organism evidence="1 2">
    <name type="scientific">Nostoc flagelliforme CCNUN1</name>
    <dbReference type="NCBI Taxonomy" id="2038116"/>
    <lineage>
        <taxon>Bacteria</taxon>
        <taxon>Bacillati</taxon>
        <taxon>Cyanobacteriota</taxon>
        <taxon>Cyanophyceae</taxon>
        <taxon>Nostocales</taxon>
        <taxon>Nostocaceae</taxon>
        <taxon>Nostoc</taxon>
    </lineage>
</organism>
<protein>
    <submittedName>
        <fullName evidence="1">Uncharacterized protein</fullName>
    </submittedName>
</protein>
<sequence>MRRQLSECRCGHRPHDGQVALWLRRKLNLSELPNTET</sequence>
<gene>
    <name evidence="1" type="ORF">COO91_10780</name>
</gene>
<name>A0A2K8TA20_9NOSO</name>
<accession>A0A2K8TA20</accession>
<dbReference type="EMBL" id="CP024793">
    <property type="protein sequence ID" value="AUB44547.1"/>
    <property type="molecule type" value="Genomic_DNA"/>
</dbReference>
<keyword evidence="1" id="KW-0614">Plasmid</keyword>
<dbReference type="KEGG" id="nfl:COO91_10780"/>
<evidence type="ECO:0000313" key="2">
    <source>
        <dbReference type="Proteomes" id="UP000232003"/>
    </source>
</evidence>